<feature type="transmembrane region" description="Helical" evidence="6">
    <location>
        <begin position="179"/>
        <end position="198"/>
    </location>
</feature>
<reference evidence="7 8" key="1">
    <citation type="submission" date="2019-02" db="EMBL/GenBank/DDBJ databases">
        <title>Deep-cultivation of Planctomycetes and their phenomic and genomic characterization uncovers novel biology.</title>
        <authorList>
            <person name="Wiegand S."/>
            <person name="Jogler M."/>
            <person name="Boedeker C."/>
            <person name="Pinto D."/>
            <person name="Vollmers J."/>
            <person name="Rivas-Marin E."/>
            <person name="Kohn T."/>
            <person name="Peeters S.H."/>
            <person name="Heuer A."/>
            <person name="Rast P."/>
            <person name="Oberbeckmann S."/>
            <person name="Bunk B."/>
            <person name="Jeske O."/>
            <person name="Meyerdierks A."/>
            <person name="Storesund J.E."/>
            <person name="Kallscheuer N."/>
            <person name="Luecker S."/>
            <person name="Lage O.M."/>
            <person name="Pohl T."/>
            <person name="Merkel B.J."/>
            <person name="Hornburger P."/>
            <person name="Mueller R.-W."/>
            <person name="Bruemmer F."/>
            <person name="Labrenz M."/>
            <person name="Spormann A.M."/>
            <person name="Op den Camp H."/>
            <person name="Overmann J."/>
            <person name="Amann R."/>
            <person name="Jetten M.S.M."/>
            <person name="Mascher T."/>
            <person name="Medema M.H."/>
            <person name="Devos D.P."/>
            <person name="Kaster A.-K."/>
            <person name="Ovreas L."/>
            <person name="Rohde M."/>
            <person name="Galperin M.Y."/>
            <person name="Jogler C."/>
        </authorList>
    </citation>
    <scope>NUCLEOTIDE SEQUENCE [LARGE SCALE GENOMIC DNA]</scope>
    <source>
        <strain evidence="7 8">Mal4</strain>
    </source>
</reference>
<feature type="transmembrane region" description="Helical" evidence="6">
    <location>
        <begin position="13"/>
        <end position="34"/>
    </location>
</feature>
<dbReference type="Proteomes" id="UP000320496">
    <property type="component" value="Chromosome"/>
</dbReference>
<dbReference type="AlphaFoldDB" id="A0A517Z5V6"/>
<accession>A0A517Z5V6</accession>
<evidence type="ECO:0000256" key="2">
    <source>
        <dbReference type="ARBA" id="ARBA00022448"/>
    </source>
</evidence>
<name>A0A517Z5V6_9PLAN</name>
<dbReference type="RefSeq" id="WP_145369151.1">
    <property type="nucleotide sequence ID" value="NZ_CP036275.1"/>
</dbReference>
<dbReference type="GO" id="GO:0015141">
    <property type="term" value="F:succinate transmembrane transporter activity"/>
    <property type="evidence" value="ECO:0007669"/>
    <property type="project" value="UniProtKB-ARBA"/>
</dbReference>
<evidence type="ECO:0000313" key="8">
    <source>
        <dbReference type="Proteomes" id="UP000320496"/>
    </source>
</evidence>
<dbReference type="InterPro" id="IPR031312">
    <property type="entry name" value="Na/sul_symport_CS"/>
</dbReference>
<dbReference type="Pfam" id="PF00939">
    <property type="entry name" value="Na_sulph_symp"/>
    <property type="match status" value="1"/>
</dbReference>
<dbReference type="NCBIfam" id="TIGR00785">
    <property type="entry name" value="dass"/>
    <property type="match status" value="1"/>
</dbReference>
<keyword evidence="3 6" id="KW-0812">Transmembrane</keyword>
<feature type="transmembrane region" description="Helical" evidence="6">
    <location>
        <begin position="149"/>
        <end position="167"/>
    </location>
</feature>
<sequence>MNNQPGLTLLQKGLLTVGCVAAALLMTSVIQLSADQPQVSRMAGVAVLMAVCWITEAIPLAVTALFPVVLLPLLGIQDGKAVAGEYFNYIIFLYVGGFLVALAMQRWNLHKRIALKTLLFVGVHPRRLLLGFMLATAFLSMWISNTATAMMMVTIAMAVIVPLRERLSDRCADSVTTGLLLGVAYAASIGGIATLVGTPPNLSFARILEIQFPDAPSISFASWMQLALPISLAMFSVTWALLSLRYMNVEEGTLLEEEVLQQQYDDLGPASFAERVVLVDFAILVVLWLFRNDLVLGAITIPGWSQLLAEPGFINDGAVAVAAAIPLFLIPSRSGDGSRILDWETANGLPWHIVLLFGGGFALASGFVESGLSDWLGGQLGGAAALPPYAMLLLICLGITFLTELTSNIATTEMILPVLASLAVAIDMHPLLLMVPATISCSCAFMMPVATPPNAIVFGAGSLKIREMVRTGVILNLIGVVVIVAGMWLLGGMALGVTANGLPDWAGSIGETR</sequence>
<feature type="transmembrane region" description="Helical" evidence="6">
    <location>
        <begin position="473"/>
        <end position="495"/>
    </location>
</feature>
<gene>
    <name evidence="7" type="primary">sdcS_2</name>
    <name evidence="7" type="ORF">Mal4_21990</name>
</gene>
<evidence type="ECO:0000256" key="3">
    <source>
        <dbReference type="ARBA" id="ARBA00022692"/>
    </source>
</evidence>
<keyword evidence="5 6" id="KW-0472">Membrane</keyword>
<evidence type="ECO:0000313" key="7">
    <source>
        <dbReference type="EMBL" id="QDU37880.1"/>
    </source>
</evidence>
<keyword evidence="2" id="KW-0813">Transport</keyword>
<dbReference type="CDD" id="cd01115">
    <property type="entry name" value="SLC13_permease"/>
    <property type="match status" value="1"/>
</dbReference>
<dbReference type="OrthoDB" id="9766267at2"/>
<organism evidence="7 8">
    <name type="scientific">Maioricimonas rarisocia</name>
    <dbReference type="NCBI Taxonomy" id="2528026"/>
    <lineage>
        <taxon>Bacteria</taxon>
        <taxon>Pseudomonadati</taxon>
        <taxon>Planctomycetota</taxon>
        <taxon>Planctomycetia</taxon>
        <taxon>Planctomycetales</taxon>
        <taxon>Planctomycetaceae</taxon>
        <taxon>Maioricimonas</taxon>
    </lineage>
</organism>
<evidence type="ECO:0000256" key="6">
    <source>
        <dbReference type="SAM" id="Phobius"/>
    </source>
</evidence>
<protein>
    <submittedName>
        <fullName evidence="7">Sodium-dependent dicarboxylate transporter SdcS</fullName>
    </submittedName>
</protein>
<dbReference type="PANTHER" id="PTHR10283:SF82">
    <property type="entry name" value="SOLUTE CARRIER FAMILY 13 MEMBER 2"/>
    <property type="match status" value="1"/>
</dbReference>
<dbReference type="EMBL" id="CP036275">
    <property type="protein sequence ID" value="QDU37880.1"/>
    <property type="molecule type" value="Genomic_DNA"/>
</dbReference>
<dbReference type="KEGG" id="mri:Mal4_21990"/>
<keyword evidence="4 6" id="KW-1133">Transmembrane helix</keyword>
<evidence type="ECO:0000256" key="4">
    <source>
        <dbReference type="ARBA" id="ARBA00022989"/>
    </source>
</evidence>
<feature type="transmembrane region" description="Helical" evidence="6">
    <location>
        <begin position="46"/>
        <end position="74"/>
    </location>
</feature>
<feature type="transmembrane region" description="Helical" evidence="6">
    <location>
        <begin position="380"/>
        <end position="402"/>
    </location>
</feature>
<comment type="subcellular location">
    <subcellularLocation>
        <location evidence="1">Membrane</location>
        <topology evidence="1">Multi-pass membrane protein</topology>
    </subcellularLocation>
</comment>
<evidence type="ECO:0000256" key="5">
    <source>
        <dbReference type="ARBA" id="ARBA00023136"/>
    </source>
</evidence>
<evidence type="ECO:0000256" key="1">
    <source>
        <dbReference type="ARBA" id="ARBA00004141"/>
    </source>
</evidence>
<feature type="transmembrane region" description="Helical" evidence="6">
    <location>
        <begin position="351"/>
        <end position="368"/>
    </location>
</feature>
<dbReference type="GO" id="GO:0005886">
    <property type="term" value="C:plasma membrane"/>
    <property type="evidence" value="ECO:0007669"/>
    <property type="project" value="TreeGrafter"/>
</dbReference>
<dbReference type="InterPro" id="IPR001898">
    <property type="entry name" value="SLC13A/DASS"/>
</dbReference>
<keyword evidence="8" id="KW-1185">Reference proteome</keyword>
<feature type="transmembrane region" description="Helical" evidence="6">
    <location>
        <begin position="86"/>
        <end position="104"/>
    </location>
</feature>
<dbReference type="PANTHER" id="PTHR10283">
    <property type="entry name" value="SOLUTE CARRIER FAMILY 13 MEMBER"/>
    <property type="match status" value="1"/>
</dbReference>
<dbReference type="PROSITE" id="PS01271">
    <property type="entry name" value="NA_SULFATE"/>
    <property type="match status" value="1"/>
</dbReference>
<feature type="transmembrane region" description="Helical" evidence="6">
    <location>
        <begin position="218"/>
        <end position="242"/>
    </location>
</feature>
<proteinExistence type="predicted"/>